<evidence type="ECO:0000256" key="1">
    <source>
        <dbReference type="ARBA" id="ARBA00000085"/>
    </source>
</evidence>
<dbReference type="Gene3D" id="3.30.565.10">
    <property type="entry name" value="Histidine kinase-like ATPase, C-terminal domain"/>
    <property type="match status" value="1"/>
</dbReference>
<dbReference type="Pfam" id="PF02518">
    <property type="entry name" value="HATPase_c"/>
    <property type="match status" value="1"/>
</dbReference>
<dbReference type="SMART" id="SM00091">
    <property type="entry name" value="PAS"/>
    <property type="match status" value="1"/>
</dbReference>
<dbReference type="PROSITE" id="PS50113">
    <property type="entry name" value="PAC"/>
    <property type="match status" value="1"/>
</dbReference>
<dbReference type="AlphaFoldDB" id="A0A2J6WQY0"/>
<dbReference type="InterPro" id="IPR005467">
    <property type="entry name" value="His_kinase_dom"/>
</dbReference>
<evidence type="ECO:0000256" key="4">
    <source>
        <dbReference type="ARBA" id="ARBA00022679"/>
    </source>
</evidence>
<keyword evidence="9" id="KW-0812">Transmembrane</keyword>
<dbReference type="InterPro" id="IPR001610">
    <property type="entry name" value="PAC"/>
</dbReference>
<dbReference type="GO" id="GO:0046983">
    <property type="term" value="F:protein dimerization activity"/>
    <property type="evidence" value="ECO:0007669"/>
    <property type="project" value="InterPro"/>
</dbReference>
<comment type="caution">
    <text evidence="13">The sequence shown here is derived from an EMBL/GenBank/DDBJ whole genome shotgun (WGS) entry which is preliminary data.</text>
</comment>
<keyword evidence="8" id="KW-0902">Two-component regulatory system</keyword>
<dbReference type="Pfam" id="PF04392">
    <property type="entry name" value="ABC_sub_bind"/>
    <property type="match status" value="1"/>
</dbReference>
<keyword evidence="4" id="KW-0808">Transferase</keyword>
<dbReference type="PROSITE" id="PS50112">
    <property type="entry name" value="PAS"/>
    <property type="match status" value="1"/>
</dbReference>
<dbReference type="SUPFAM" id="SSF55785">
    <property type="entry name" value="PYP-like sensor domain (PAS domain)"/>
    <property type="match status" value="1"/>
</dbReference>
<evidence type="ECO:0000259" key="11">
    <source>
        <dbReference type="PROSITE" id="PS50112"/>
    </source>
</evidence>
<feature type="transmembrane region" description="Helical" evidence="9">
    <location>
        <begin position="346"/>
        <end position="368"/>
    </location>
</feature>
<proteinExistence type="predicted"/>
<accession>A0A2J6WQY0</accession>
<dbReference type="InterPro" id="IPR000014">
    <property type="entry name" value="PAS"/>
</dbReference>
<evidence type="ECO:0000256" key="9">
    <source>
        <dbReference type="SAM" id="Phobius"/>
    </source>
</evidence>
<dbReference type="InterPro" id="IPR036890">
    <property type="entry name" value="HATPase_C_sf"/>
</dbReference>
<dbReference type="Gene3D" id="3.30.450.20">
    <property type="entry name" value="PAS domain"/>
    <property type="match status" value="1"/>
</dbReference>
<dbReference type="EC" id="2.7.13.3" evidence="2"/>
<dbReference type="InterPro" id="IPR050482">
    <property type="entry name" value="Sensor_HK_TwoCompSys"/>
</dbReference>
<evidence type="ECO:0000256" key="5">
    <source>
        <dbReference type="ARBA" id="ARBA00022741"/>
    </source>
</evidence>
<keyword evidence="3" id="KW-0597">Phosphoprotein</keyword>
<keyword evidence="6" id="KW-0418">Kinase</keyword>
<dbReference type="PANTHER" id="PTHR24421:SF10">
    <property type="entry name" value="NITRATE_NITRITE SENSOR PROTEIN NARQ"/>
    <property type="match status" value="1"/>
</dbReference>
<protein>
    <recommendedName>
        <fullName evidence="2">histidine kinase</fullName>
        <ecNumber evidence="2">2.7.13.3</ecNumber>
    </recommendedName>
</protein>
<dbReference type="GO" id="GO:0016020">
    <property type="term" value="C:membrane"/>
    <property type="evidence" value="ECO:0007669"/>
    <property type="project" value="InterPro"/>
</dbReference>
<sequence>MIGLKKSAVFRIIFIFLFVFCLSAHAQDKKKILLLNSYHQGLSWTDNIMIGIKESLKPLENSIDYYVEYMDTKRFYGEKYFNKIFDLLKQKYHGIKFDLIIVSDNDALLFTMKHYNELFYGVPVVFCGINNFKDSLIEKYRKWFTGVAEETDVEGTIDIALKLHPDTKRVYIINDITTTGLAMKRTLFEIFPKFADKVKFIILENPDMKELQKKVETIPPKSIILLLLVNRDRTGNFFAYEESLDLLYPHTNSPIYSVWDFYLGRGIVGGKLTSAFLQGKKAGELAMQILQGKSPSEIPVIKESPNEFMFDYNELKRFHVSLNKLPKESRVINLPESFWVKYRKTLISITLIFIGLSLVIVVLSINISKRKKVEKELRLSEEKYRDLYDNAPDMYHSVDKNGIIIECNETEAKMLGYRKEEIIGKPITYFMTEESRKAQEEFFPNIGKYSFIQVERDFVRKDGSVFTAALNVYVEVDEKGNFVKTKTIGRDITYRKKIEEELRKSKEALRKLSVYLQNVREKERKEIAREIHDEMGQSLTALKLSLSWIRKRIEDEFLQEKFDETLSIVNALIKQVQNISNRLRPSLIDHLTLEDAIMWQVKEFERNTSIRCSVEISEDSVKLARNISLNIFRIFQEALTNVARHANATLVNIKMFRSNGSVLLIIKDNGMGIPEEKIKSPESFGLMAMRERAYSINATFDIRRIPEGGTEVILSVPLRENE</sequence>
<dbReference type="InterPro" id="IPR035965">
    <property type="entry name" value="PAS-like_dom_sf"/>
</dbReference>
<dbReference type="InterPro" id="IPR007487">
    <property type="entry name" value="ABC_transpt-TYRBP-like"/>
</dbReference>
<dbReference type="GO" id="GO:0005524">
    <property type="term" value="F:ATP binding"/>
    <property type="evidence" value="ECO:0007669"/>
    <property type="project" value="UniProtKB-KW"/>
</dbReference>
<keyword evidence="7" id="KW-0067">ATP-binding</keyword>
<dbReference type="InterPro" id="IPR011712">
    <property type="entry name" value="Sig_transdc_His_kin_sub3_dim/P"/>
</dbReference>
<dbReference type="SMART" id="SM00086">
    <property type="entry name" value="PAC"/>
    <property type="match status" value="1"/>
</dbReference>
<dbReference type="PANTHER" id="PTHR24421">
    <property type="entry name" value="NITRATE/NITRITE SENSOR PROTEIN NARX-RELATED"/>
    <property type="match status" value="1"/>
</dbReference>
<comment type="catalytic activity">
    <reaction evidence="1">
        <text>ATP + protein L-histidine = ADP + protein N-phospho-L-histidine.</text>
        <dbReference type="EC" id="2.7.13.3"/>
    </reaction>
</comment>
<keyword evidence="9" id="KW-0472">Membrane</keyword>
<feature type="domain" description="PAC" evidence="12">
    <location>
        <begin position="452"/>
        <end position="504"/>
    </location>
</feature>
<feature type="domain" description="Histidine kinase" evidence="10">
    <location>
        <begin position="530"/>
        <end position="720"/>
    </location>
</feature>
<keyword evidence="9" id="KW-1133">Transmembrane helix</keyword>
<dbReference type="CDD" id="cd00130">
    <property type="entry name" value="PAS"/>
    <property type="match status" value="1"/>
</dbReference>
<dbReference type="GO" id="GO:0000155">
    <property type="term" value="F:phosphorelay sensor kinase activity"/>
    <property type="evidence" value="ECO:0007669"/>
    <property type="project" value="InterPro"/>
</dbReference>
<evidence type="ECO:0000256" key="8">
    <source>
        <dbReference type="ARBA" id="ARBA00023012"/>
    </source>
</evidence>
<evidence type="ECO:0000259" key="10">
    <source>
        <dbReference type="PROSITE" id="PS50109"/>
    </source>
</evidence>
<evidence type="ECO:0000256" key="6">
    <source>
        <dbReference type="ARBA" id="ARBA00022777"/>
    </source>
</evidence>
<dbReference type="Pfam" id="PF13426">
    <property type="entry name" value="PAS_9"/>
    <property type="match status" value="1"/>
</dbReference>
<name>A0A2J6WQY0_9BACT</name>
<dbReference type="CDD" id="cd16917">
    <property type="entry name" value="HATPase_UhpB-NarQ-NarX-like"/>
    <property type="match status" value="1"/>
</dbReference>
<dbReference type="PROSITE" id="PS50109">
    <property type="entry name" value="HIS_KIN"/>
    <property type="match status" value="1"/>
</dbReference>
<evidence type="ECO:0000313" key="14">
    <source>
        <dbReference type="Proteomes" id="UP000242288"/>
    </source>
</evidence>
<organism evidence="13 14">
    <name type="scientific">Thermodesulfovibrio aggregans</name>
    <dbReference type="NCBI Taxonomy" id="86166"/>
    <lineage>
        <taxon>Bacteria</taxon>
        <taxon>Pseudomonadati</taxon>
        <taxon>Nitrospirota</taxon>
        <taxon>Thermodesulfovibrionia</taxon>
        <taxon>Thermodesulfovibrionales</taxon>
        <taxon>Thermodesulfovibrionaceae</taxon>
        <taxon>Thermodesulfovibrio</taxon>
    </lineage>
</organism>
<evidence type="ECO:0000259" key="12">
    <source>
        <dbReference type="PROSITE" id="PS50113"/>
    </source>
</evidence>
<feature type="domain" description="PAS" evidence="11">
    <location>
        <begin position="380"/>
        <end position="436"/>
    </location>
</feature>
<keyword evidence="5" id="KW-0547">Nucleotide-binding</keyword>
<evidence type="ECO:0000313" key="13">
    <source>
        <dbReference type="EMBL" id="PMP72801.1"/>
    </source>
</evidence>
<dbReference type="Pfam" id="PF07730">
    <property type="entry name" value="HisKA_3"/>
    <property type="match status" value="1"/>
</dbReference>
<evidence type="ECO:0000256" key="7">
    <source>
        <dbReference type="ARBA" id="ARBA00022840"/>
    </source>
</evidence>
<evidence type="ECO:0000256" key="3">
    <source>
        <dbReference type="ARBA" id="ARBA00022553"/>
    </source>
</evidence>
<dbReference type="Gene3D" id="3.40.50.2300">
    <property type="match status" value="2"/>
</dbReference>
<reference evidence="13 14" key="1">
    <citation type="submission" date="2018-01" db="EMBL/GenBank/DDBJ databases">
        <title>Metagenomic assembled genomes from two thermal pools in the Uzon Caldera, Kamchatka, Russia.</title>
        <authorList>
            <person name="Wilkins L."/>
            <person name="Ettinger C."/>
        </authorList>
    </citation>
    <scope>NUCLEOTIDE SEQUENCE [LARGE SCALE GENOMIC DNA]</scope>
    <source>
        <strain evidence="13">ZAV-04</strain>
    </source>
</reference>
<dbReference type="SUPFAM" id="SSF55874">
    <property type="entry name" value="ATPase domain of HSP90 chaperone/DNA topoisomerase II/histidine kinase"/>
    <property type="match status" value="1"/>
</dbReference>
<dbReference type="EMBL" id="PNIO01000003">
    <property type="protein sequence ID" value="PMP72801.1"/>
    <property type="molecule type" value="Genomic_DNA"/>
</dbReference>
<dbReference type="Gene3D" id="1.20.5.1930">
    <property type="match status" value="1"/>
</dbReference>
<dbReference type="InterPro" id="IPR003594">
    <property type="entry name" value="HATPase_dom"/>
</dbReference>
<dbReference type="NCBIfam" id="TIGR00229">
    <property type="entry name" value="sensory_box"/>
    <property type="match status" value="1"/>
</dbReference>
<dbReference type="InterPro" id="IPR000700">
    <property type="entry name" value="PAS-assoc_C"/>
</dbReference>
<evidence type="ECO:0000256" key="2">
    <source>
        <dbReference type="ARBA" id="ARBA00012438"/>
    </source>
</evidence>
<gene>
    <name evidence="13" type="ORF">C0186_00185</name>
</gene>
<dbReference type="Proteomes" id="UP000242288">
    <property type="component" value="Unassembled WGS sequence"/>
</dbReference>